<dbReference type="GO" id="GO:0004418">
    <property type="term" value="F:hydroxymethylbilane synthase activity"/>
    <property type="evidence" value="ECO:0007669"/>
    <property type="project" value="UniProtKB-EC"/>
</dbReference>
<dbReference type="NCBIfam" id="TIGR00212">
    <property type="entry name" value="hemC"/>
    <property type="match status" value="1"/>
</dbReference>
<sequence>EVETPGDRDREAPIYTMGGTGVFVSTLNEKILSGEIDVAVHSAKDIPTSIPGDIEIAGVLERGPVEDLLVSRAPLERIPKGSVVGTSSLRRSHEILFARPDLKVKSIRGNVDTRIRKYVEGQYDAIILAKAAYDRLGLDENAYVLDVHS</sequence>
<dbReference type="InterPro" id="IPR000860">
    <property type="entry name" value="HemC"/>
</dbReference>
<keyword evidence="4 7" id="KW-0808">Transferase</keyword>
<dbReference type="SUPFAM" id="SSF53850">
    <property type="entry name" value="Periplasmic binding protein-like II"/>
    <property type="match status" value="1"/>
</dbReference>
<evidence type="ECO:0000256" key="4">
    <source>
        <dbReference type="ARBA" id="ARBA00022679"/>
    </source>
</evidence>
<feature type="domain" description="Porphobilinogen deaminase N-terminal" evidence="6">
    <location>
        <begin position="2"/>
        <end position="143"/>
    </location>
</feature>
<dbReference type="InterPro" id="IPR022417">
    <property type="entry name" value="Porphobilin_deaminase_N"/>
</dbReference>
<dbReference type="EMBL" id="AUZY01005597">
    <property type="protein sequence ID" value="EQD58428.1"/>
    <property type="molecule type" value="Genomic_DNA"/>
</dbReference>
<dbReference type="PRINTS" id="PR00151">
    <property type="entry name" value="PORPHBDMNASE"/>
</dbReference>
<proteinExistence type="inferred from homology"/>
<dbReference type="GO" id="GO:0006783">
    <property type="term" value="P:heme biosynthetic process"/>
    <property type="evidence" value="ECO:0007669"/>
    <property type="project" value="TreeGrafter"/>
</dbReference>
<accession>T1API9</accession>
<evidence type="ECO:0000256" key="3">
    <source>
        <dbReference type="ARBA" id="ARBA00012655"/>
    </source>
</evidence>
<dbReference type="PANTHER" id="PTHR11557:SF0">
    <property type="entry name" value="PORPHOBILINOGEN DEAMINASE"/>
    <property type="match status" value="1"/>
</dbReference>
<dbReference type="Gene3D" id="3.40.190.10">
    <property type="entry name" value="Periplasmic binding protein-like II"/>
    <property type="match status" value="2"/>
</dbReference>
<organism evidence="7">
    <name type="scientific">mine drainage metagenome</name>
    <dbReference type="NCBI Taxonomy" id="410659"/>
    <lineage>
        <taxon>unclassified sequences</taxon>
        <taxon>metagenomes</taxon>
        <taxon>ecological metagenomes</taxon>
    </lineage>
</organism>
<dbReference type="FunFam" id="3.40.190.10:FF:000005">
    <property type="entry name" value="Porphobilinogen deaminase"/>
    <property type="match status" value="1"/>
</dbReference>
<evidence type="ECO:0000256" key="1">
    <source>
        <dbReference type="ARBA" id="ARBA00001916"/>
    </source>
</evidence>
<dbReference type="Pfam" id="PF01379">
    <property type="entry name" value="Porphobil_deam"/>
    <property type="match status" value="1"/>
</dbReference>
<keyword evidence="5" id="KW-0627">Porphyrin biosynthesis</keyword>
<feature type="non-terminal residue" evidence="7">
    <location>
        <position position="1"/>
    </location>
</feature>
<reference evidence="7" key="1">
    <citation type="submission" date="2013-08" db="EMBL/GenBank/DDBJ databases">
        <authorList>
            <person name="Mendez C."/>
            <person name="Richter M."/>
            <person name="Ferrer M."/>
            <person name="Sanchez J."/>
        </authorList>
    </citation>
    <scope>NUCLEOTIDE SEQUENCE</scope>
</reference>
<comment type="cofactor">
    <cofactor evidence="1">
        <name>dipyrromethane</name>
        <dbReference type="ChEBI" id="CHEBI:60342"/>
    </cofactor>
</comment>
<dbReference type="GO" id="GO:0005737">
    <property type="term" value="C:cytoplasm"/>
    <property type="evidence" value="ECO:0007669"/>
    <property type="project" value="TreeGrafter"/>
</dbReference>
<comment type="caution">
    <text evidence="7">The sequence shown here is derived from an EMBL/GenBank/DDBJ whole genome shotgun (WGS) entry which is preliminary data.</text>
</comment>
<dbReference type="EC" id="2.5.1.61" evidence="3"/>
<evidence type="ECO:0000256" key="2">
    <source>
        <dbReference type="ARBA" id="ARBA00005638"/>
    </source>
</evidence>
<evidence type="ECO:0000259" key="6">
    <source>
        <dbReference type="Pfam" id="PF01379"/>
    </source>
</evidence>
<feature type="non-terminal residue" evidence="7">
    <location>
        <position position="149"/>
    </location>
</feature>
<comment type="similarity">
    <text evidence="2">Belongs to the HMBS family.</text>
</comment>
<name>T1API9_9ZZZZ</name>
<protein>
    <recommendedName>
        <fullName evidence="3">hydroxymethylbilane synthase</fullName>
        <ecNumber evidence="3">2.5.1.61</ecNumber>
    </recommendedName>
</protein>
<dbReference type="AlphaFoldDB" id="T1API9"/>
<evidence type="ECO:0000256" key="5">
    <source>
        <dbReference type="ARBA" id="ARBA00023244"/>
    </source>
</evidence>
<gene>
    <name evidence="7" type="ORF">B1B_08555</name>
</gene>
<dbReference type="PANTHER" id="PTHR11557">
    <property type="entry name" value="PORPHOBILINOGEN DEAMINASE"/>
    <property type="match status" value="1"/>
</dbReference>
<evidence type="ECO:0000313" key="7">
    <source>
        <dbReference type="EMBL" id="EQD58428.1"/>
    </source>
</evidence>
<reference evidence="7" key="2">
    <citation type="journal article" date="2014" name="ISME J.">
        <title>Microbial stratification in low pH oxic and suboxic macroscopic growths along an acid mine drainage.</title>
        <authorList>
            <person name="Mendez-Garcia C."/>
            <person name="Mesa V."/>
            <person name="Sprenger R.R."/>
            <person name="Richter M."/>
            <person name="Diez M.S."/>
            <person name="Solano J."/>
            <person name="Bargiela R."/>
            <person name="Golyshina O.V."/>
            <person name="Manteca A."/>
            <person name="Ramos J.L."/>
            <person name="Gallego J.R."/>
            <person name="Llorente I."/>
            <person name="Martins Dos Santos V.A."/>
            <person name="Jensen O.N."/>
            <person name="Pelaez A.I."/>
            <person name="Sanchez J."/>
            <person name="Ferrer M."/>
        </authorList>
    </citation>
    <scope>NUCLEOTIDE SEQUENCE</scope>
</reference>